<dbReference type="PRINTS" id="PR00080">
    <property type="entry name" value="SDRFAMILY"/>
</dbReference>
<sequence length="260" mass="26625">MTDDDVPPFPAERTAVVTGGASDRGIGRALVRRLAAGGWAVAVLDLDGDRAGSLASAVAGEHGVAALGLAVDVADERAVDEAIGRVERELPPVVGLANAAGISDPTPFLDLTLSRWEEVLRTNATGTFVVTRRVAPGMVERGLGRIVTFSSTAAQNGGGNYSKSSYAASKGAIEGMSRAAALELAPHGVTVNVIAPATIDTDIMGGPITHERLPGFVRSLPVGRVGRTEEVAALVEHLLGPEAGYITGATYNINGGLRIG</sequence>
<reference evidence="4" key="1">
    <citation type="journal article" date="2019" name="Int. J. Syst. Evol. Microbiol.">
        <title>The Global Catalogue of Microorganisms (GCM) 10K type strain sequencing project: providing services to taxonomists for standard genome sequencing and annotation.</title>
        <authorList>
            <consortium name="The Broad Institute Genomics Platform"/>
            <consortium name="The Broad Institute Genome Sequencing Center for Infectious Disease"/>
            <person name="Wu L."/>
            <person name="Ma J."/>
        </authorList>
    </citation>
    <scope>NUCLEOTIDE SEQUENCE [LARGE SCALE GENOMIC DNA]</scope>
    <source>
        <strain evidence="4">JCM 1490</strain>
    </source>
</reference>
<dbReference type="InterPro" id="IPR020904">
    <property type="entry name" value="Sc_DH/Rdtase_CS"/>
</dbReference>
<comment type="caution">
    <text evidence="3">The sequence shown here is derived from an EMBL/GenBank/DDBJ whole genome shotgun (WGS) entry which is preliminary data.</text>
</comment>
<evidence type="ECO:0000313" key="4">
    <source>
        <dbReference type="Proteomes" id="UP001596455"/>
    </source>
</evidence>
<dbReference type="Gene3D" id="3.40.50.720">
    <property type="entry name" value="NAD(P)-binding Rossmann-like Domain"/>
    <property type="match status" value="1"/>
</dbReference>
<dbReference type="PANTHER" id="PTHR42760:SF40">
    <property type="entry name" value="3-OXOACYL-[ACYL-CARRIER-PROTEIN] REDUCTASE, CHLOROPLASTIC"/>
    <property type="match status" value="1"/>
</dbReference>
<name>A0ABW2Q3U8_9MICO</name>
<dbReference type="SUPFAM" id="SSF51735">
    <property type="entry name" value="NAD(P)-binding Rossmann-fold domains"/>
    <property type="match status" value="1"/>
</dbReference>
<feature type="domain" description="Ketoreductase" evidence="2">
    <location>
        <begin position="13"/>
        <end position="197"/>
    </location>
</feature>
<dbReference type="Proteomes" id="UP001596455">
    <property type="component" value="Unassembled WGS sequence"/>
</dbReference>
<dbReference type="InterPro" id="IPR002347">
    <property type="entry name" value="SDR_fam"/>
</dbReference>
<accession>A0ABW2Q3U8</accession>
<evidence type="ECO:0000256" key="1">
    <source>
        <dbReference type="ARBA" id="ARBA00006484"/>
    </source>
</evidence>
<evidence type="ECO:0000259" key="2">
    <source>
        <dbReference type="SMART" id="SM00822"/>
    </source>
</evidence>
<dbReference type="InterPro" id="IPR057326">
    <property type="entry name" value="KR_dom"/>
</dbReference>
<keyword evidence="4" id="KW-1185">Reference proteome</keyword>
<dbReference type="InterPro" id="IPR036291">
    <property type="entry name" value="NAD(P)-bd_dom_sf"/>
</dbReference>
<dbReference type="GO" id="GO:0016491">
    <property type="term" value="F:oxidoreductase activity"/>
    <property type="evidence" value="ECO:0007669"/>
    <property type="project" value="UniProtKB-KW"/>
</dbReference>
<dbReference type="EC" id="1.1.1.-" evidence="3"/>
<dbReference type="RefSeq" id="WP_382391306.1">
    <property type="nucleotide sequence ID" value="NZ_JBHTCQ010000001.1"/>
</dbReference>
<dbReference type="SMART" id="SM00822">
    <property type="entry name" value="PKS_KR"/>
    <property type="match status" value="1"/>
</dbReference>
<dbReference type="PRINTS" id="PR00081">
    <property type="entry name" value="GDHRDH"/>
</dbReference>
<organism evidence="3 4">
    <name type="scientific">Georgenia alba</name>
    <dbReference type="NCBI Taxonomy" id="2233858"/>
    <lineage>
        <taxon>Bacteria</taxon>
        <taxon>Bacillati</taxon>
        <taxon>Actinomycetota</taxon>
        <taxon>Actinomycetes</taxon>
        <taxon>Micrococcales</taxon>
        <taxon>Bogoriellaceae</taxon>
        <taxon>Georgenia</taxon>
    </lineage>
</organism>
<comment type="similarity">
    <text evidence="1">Belongs to the short-chain dehydrogenases/reductases (SDR) family.</text>
</comment>
<proteinExistence type="inferred from homology"/>
<protein>
    <submittedName>
        <fullName evidence="3">SDR family NAD(P)-dependent oxidoreductase</fullName>
        <ecNumber evidence="3">1.1.1.-</ecNumber>
    </submittedName>
</protein>
<dbReference type="EMBL" id="JBHTCQ010000001">
    <property type="protein sequence ID" value="MFC7404169.1"/>
    <property type="molecule type" value="Genomic_DNA"/>
</dbReference>
<dbReference type="PROSITE" id="PS00061">
    <property type="entry name" value="ADH_SHORT"/>
    <property type="match status" value="1"/>
</dbReference>
<dbReference type="Pfam" id="PF13561">
    <property type="entry name" value="adh_short_C2"/>
    <property type="match status" value="1"/>
</dbReference>
<keyword evidence="3" id="KW-0560">Oxidoreductase</keyword>
<evidence type="ECO:0000313" key="3">
    <source>
        <dbReference type="EMBL" id="MFC7404169.1"/>
    </source>
</evidence>
<gene>
    <name evidence="3" type="ORF">ACFQQL_03525</name>
</gene>
<dbReference type="PANTHER" id="PTHR42760">
    <property type="entry name" value="SHORT-CHAIN DEHYDROGENASES/REDUCTASES FAMILY MEMBER"/>
    <property type="match status" value="1"/>
</dbReference>